<keyword evidence="3" id="KW-0808">Transferase</keyword>
<evidence type="ECO:0000313" key="11">
    <source>
        <dbReference type="EMBL" id="OYO24968.1"/>
    </source>
</evidence>
<feature type="transmembrane region" description="Helical" evidence="9">
    <location>
        <begin position="382"/>
        <end position="406"/>
    </location>
</feature>
<evidence type="ECO:0000256" key="6">
    <source>
        <dbReference type="ARBA" id="ARBA00022840"/>
    </source>
</evidence>
<keyword evidence="6 7" id="KW-0067">ATP-binding</keyword>
<evidence type="ECO:0000313" key="12">
    <source>
        <dbReference type="Proteomes" id="UP000216311"/>
    </source>
</evidence>
<evidence type="ECO:0000256" key="4">
    <source>
        <dbReference type="ARBA" id="ARBA00022741"/>
    </source>
</evidence>
<keyword evidence="2 11" id="KW-0723">Serine/threonine-protein kinase</keyword>
<evidence type="ECO:0000256" key="3">
    <source>
        <dbReference type="ARBA" id="ARBA00022679"/>
    </source>
</evidence>
<name>A0A255HAZ1_9ACTN</name>
<evidence type="ECO:0000256" key="9">
    <source>
        <dbReference type="SAM" id="Phobius"/>
    </source>
</evidence>
<dbReference type="Proteomes" id="UP000216311">
    <property type="component" value="Unassembled WGS sequence"/>
</dbReference>
<keyword evidence="4 7" id="KW-0547">Nucleotide-binding</keyword>
<dbReference type="OrthoDB" id="9769043at2"/>
<dbReference type="InterPro" id="IPR017441">
    <property type="entry name" value="Protein_kinase_ATP_BS"/>
</dbReference>
<evidence type="ECO:0000256" key="8">
    <source>
        <dbReference type="SAM" id="MobiDB-lite"/>
    </source>
</evidence>
<dbReference type="Gene3D" id="3.30.200.20">
    <property type="entry name" value="Phosphorylase Kinase, domain 1"/>
    <property type="match status" value="1"/>
</dbReference>
<feature type="compositionally biased region" description="Low complexity" evidence="8">
    <location>
        <begin position="359"/>
        <end position="371"/>
    </location>
</feature>
<dbReference type="PROSITE" id="PS50011">
    <property type="entry name" value="PROTEIN_KINASE_DOM"/>
    <property type="match status" value="1"/>
</dbReference>
<dbReference type="PANTHER" id="PTHR43289">
    <property type="entry name" value="MITOGEN-ACTIVATED PROTEIN KINASE KINASE KINASE 20-RELATED"/>
    <property type="match status" value="1"/>
</dbReference>
<feature type="compositionally biased region" description="Polar residues" evidence="8">
    <location>
        <begin position="316"/>
        <end position="331"/>
    </location>
</feature>
<dbReference type="AlphaFoldDB" id="A0A255HAZ1"/>
<evidence type="ECO:0000256" key="1">
    <source>
        <dbReference type="ARBA" id="ARBA00012513"/>
    </source>
</evidence>
<accession>A0A255HAZ1</accession>
<dbReference type="SUPFAM" id="SSF56112">
    <property type="entry name" value="Protein kinase-like (PK-like)"/>
    <property type="match status" value="1"/>
</dbReference>
<keyword evidence="9" id="KW-0812">Transmembrane</keyword>
<keyword evidence="9" id="KW-1133">Transmembrane helix</keyword>
<dbReference type="InterPro" id="IPR000719">
    <property type="entry name" value="Prot_kinase_dom"/>
</dbReference>
<organism evidence="11 12">
    <name type="scientific">Enemella dayhoffiae</name>
    <dbReference type="NCBI Taxonomy" id="2016507"/>
    <lineage>
        <taxon>Bacteria</taxon>
        <taxon>Bacillati</taxon>
        <taxon>Actinomycetota</taxon>
        <taxon>Actinomycetes</taxon>
        <taxon>Propionibacteriales</taxon>
        <taxon>Propionibacteriaceae</taxon>
        <taxon>Enemella</taxon>
    </lineage>
</organism>
<evidence type="ECO:0000259" key="10">
    <source>
        <dbReference type="PROSITE" id="PS50011"/>
    </source>
</evidence>
<gene>
    <name evidence="11" type="ORF">CGZ93_00375</name>
</gene>
<evidence type="ECO:0000256" key="2">
    <source>
        <dbReference type="ARBA" id="ARBA00022527"/>
    </source>
</evidence>
<keyword evidence="12" id="KW-1185">Reference proteome</keyword>
<dbReference type="PANTHER" id="PTHR43289:SF6">
    <property type="entry name" value="SERINE_THREONINE-PROTEIN KINASE NEKL-3"/>
    <property type="match status" value="1"/>
</dbReference>
<evidence type="ECO:0000256" key="7">
    <source>
        <dbReference type="PROSITE-ProRule" id="PRU10141"/>
    </source>
</evidence>
<dbReference type="InterPro" id="IPR008271">
    <property type="entry name" value="Ser/Thr_kinase_AS"/>
</dbReference>
<sequence>MGASMPGDGALPSLPRGGATGCHRDGEQSPAMKSLGRYRLLEPLGSGAFATVWLAHDDEFELTVAVKVLADNWARDHEVRERFLNEAKLLRRIKSQRVVGVYDVGVAHGQPYFVMDHLPGGTVAGLMARGLRIDEAITVALDSCAAVEALHHEGVLHRDLKPSNLLLRRGLPDPFVAVADLGTAKLAAEASGITVTAGTPAYMAPELAFGMDGFDARADVYALAVLTFELLSGRKPIEVRAVADVLHRQPGPAPVALAAELGLPHEVDGLLQRSLSTERDHRPDSAAEYAERLSAALGGRTPTVLQRSVAGGSQHGTGRQPNTLPQTQPHTPGTPAPARSHGPTEVLAAAPSPAFPHTPAYAPASSGASPVPRERPPAPRQWSTPAVLLLALLLLVLSGGLGWWLAGILF</sequence>
<dbReference type="GO" id="GO:0004674">
    <property type="term" value="F:protein serine/threonine kinase activity"/>
    <property type="evidence" value="ECO:0007669"/>
    <property type="project" value="UniProtKB-KW"/>
</dbReference>
<protein>
    <recommendedName>
        <fullName evidence="1">non-specific serine/threonine protein kinase</fullName>
        <ecNumber evidence="1">2.7.11.1</ecNumber>
    </recommendedName>
</protein>
<feature type="region of interest" description="Disordered" evidence="8">
    <location>
        <begin position="1"/>
        <end position="29"/>
    </location>
</feature>
<keyword evidence="9" id="KW-0472">Membrane</keyword>
<evidence type="ECO:0000256" key="5">
    <source>
        <dbReference type="ARBA" id="ARBA00022777"/>
    </source>
</evidence>
<dbReference type="PROSITE" id="PS00108">
    <property type="entry name" value="PROTEIN_KINASE_ST"/>
    <property type="match status" value="1"/>
</dbReference>
<feature type="domain" description="Protein kinase" evidence="10">
    <location>
        <begin position="38"/>
        <end position="297"/>
    </location>
</feature>
<reference evidence="11 12" key="1">
    <citation type="submission" date="2017-07" db="EMBL/GenBank/DDBJ databases">
        <title>Draft whole genome sequences of clinical Proprionibacteriaceae strains.</title>
        <authorList>
            <person name="Bernier A.-M."/>
            <person name="Bernard K."/>
            <person name="Domingo M.-C."/>
        </authorList>
    </citation>
    <scope>NUCLEOTIDE SEQUENCE [LARGE SCALE GENOMIC DNA]</scope>
    <source>
        <strain evidence="11 12">NML 130396</strain>
    </source>
</reference>
<dbReference type="InterPro" id="IPR011009">
    <property type="entry name" value="Kinase-like_dom_sf"/>
</dbReference>
<dbReference type="Gene3D" id="1.10.510.10">
    <property type="entry name" value="Transferase(Phosphotransferase) domain 1"/>
    <property type="match status" value="1"/>
</dbReference>
<feature type="binding site" evidence="7">
    <location>
        <position position="67"/>
    </location>
    <ligand>
        <name>ATP</name>
        <dbReference type="ChEBI" id="CHEBI:30616"/>
    </ligand>
</feature>
<dbReference type="SMART" id="SM00220">
    <property type="entry name" value="S_TKc"/>
    <property type="match status" value="1"/>
</dbReference>
<proteinExistence type="predicted"/>
<dbReference type="CDD" id="cd14014">
    <property type="entry name" value="STKc_PknB_like"/>
    <property type="match status" value="1"/>
</dbReference>
<dbReference type="PROSITE" id="PS00107">
    <property type="entry name" value="PROTEIN_KINASE_ATP"/>
    <property type="match status" value="1"/>
</dbReference>
<dbReference type="EC" id="2.7.11.1" evidence="1"/>
<dbReference type="GO" id="GO:0005524">
    <property type="term" value="F:ATP binding"/>
    <property type="evidence" value="ECO:0007669"/>
    <property type="project" value="UniProtKB-UniRule"/>
</dbReference>
<keyword evidence="5 11" id="KW-0418">Kinase</keyword>
<feature type="region of interest" description="Disordered" evidence="8">
    <location>
        <begin position="295"/>
        <end position="380"/>
    </location>
</feature>
<dbReference type="Pfam" id="PF00069">
    <property type="entry name" value="Pkinase"/>
    <property type="match status" value="1"/>
</dbReference>
<comment type="caution">
    <text evidence="11">The sequence shown here is derived from an EMBL/GenBank/DDBJ whole genome shotgun (WGS) entry which is preliminary data.</text>
</comment>
<dbReference type="EMBL" id="NMVQ01000001">
    <property type="protein sequence ID" value="OYO24968.1"/>
    <property type="molecule type" value="Genomic_DNA"/>
</dbReference>